<organism evidence="1 2">
    <name type="scientific">Heyndrickxia acidicola</name>
    <dbReference type="NCBI Taxonomy" id="209389"/>
    <lineage>
        <taxon>Bacteria</taxon>
        <taxon>Bacillati</taxon>
        <taxon>Bacillota</taxon>
        <taxon>Bacilli</taxon>
        <taxon>Bacillales</taxon>
        <taxon>Bacillaceae</taxon>
        <taxon>Heyndrickxia</taxon>
    </lineage>
</organism>
<reference evidence="1 2" key="1">
    <citation type="submission" date="2023-03" db="EMBL/GenBank/DDBJ databases">
        <title>Bacillus Genome Sequencing.</title>
        <authorList>
            <person name="Dunlap C."/>
        </authorList>
    </citation>
    <scope>NUCLEOTIDE SEQUENCE [LARGE SCALE GENOMIC DNA]</scope>
    <source>
        <strain evidence="1 2">B-23453</strain>
    </source>
</reference>
<accession>A0ABU6MQ41</accession>
<comment type="caution">
    <text evidence="1">The sequence shown here is derived from an EMBL/GenBank/DDBJ whole genome shotgun (WGS) entry which is preliminary data.</text>
</comment>
<dbReference type="Proteomes" id="UP001341444">
    <property type="component" value="Unassembled WGS sequence"/>
</dbReference>
<evidence type="ECO:0000313" key="2">
    <source>
        <dbReference type="Proteomes" id="UP001341444"/>
    </source>
</evidence>
<name>A0ABU6MQ41_9BACI</name>
<protein>
    <submittedName>
        <fullName evidence="1">Uncharacterized protein</fullName>
    </submittedName>
</protein>
<keyword evidence="2" id="KW-1185">Reference proteome</keyword>
<evidence type="ECO:0000313" key="1">
    <source>
        <dbReference type="EMBL" id="MED1205753.1"/>
    </source>
</evidence>
<dbReference type="EMBL" id="JARMAB010000040">
    <property type="protein sequence ID" value="MED1205753.1"/>
    <property type="molecule type" value="Genomic_DNA"/>
</dbReference>
<proteinExistence type="predicted"/>
<gene>
    <name evidence="1" type="ORF">P4T90_22215</name>
</gene>
<sequence length="50" mass="5969">MIDENTEWPNKVQYSIWDTSVDQEQLRRLRQALESYTDLSLNEPSLKTPE</sequence>
<dbReference type="RefSeq" id="WP_157090613.1">
    <property type="nucleotide sequence ID" value="NZ_JARMAB010000040.1"/>
</dbReference>